<dbReference type="InterPro" id="IPR029044">
    <property type="entry name" value="Nucleotide-diphossugar_trans"/>
</dbReference>
<evidence type="ECO:0000313" key="5">
    <source>
        <dbReference type="EMBL" id="SCL92434.1"/>
    </source>
</evidence>
<protein>
    <submittedName>
        <fullName evidence="5">Glycosyl transferase family 2</fullName>
    </submittedName>
</protein>
<dbReference type="PANTHER" id="PTHR43630:SF1">
    <property type="entry name" value="POLY-BETA-1,6-N-ACETYL-D-GLUCOSAMINE SYNTHASE"/>
    <property type="match status" value="1"/>
</dbReference>
<dbReference type="SUPFAM" id="SSF53448">
    <property type="entry name" value="Nucleotide-diphospho-sugar transferases"/>
    <property type="match status" value="2"/>
</dbReference>
<dbReference type="InterPro" id="IPR001173">
    <property type="entry name" value="Glyco_trans_2-like"/>
</dbReference>
<proteinExistence type="inferred from homology"/>
<evidence type="ECO:0000313" key="6">
    <source>
        <dbReference type="Proteomes" id="UP000242164"/>
    </source>
</evidence>
<name>A0AAX2CGP8_9BACI</name>
<feature type="domain" description="Glycosyltransferase 2-like" evidence="4">
    <location>
        <begin position="282"/>
        <end position="385"/>
    </location>
</feature>
<dbReference type="CDD" id="cd04179">
    <property type="entry name" value="DPM_DPG-synthase_like"/>
    <property type="match status" value="1"/>
</dbReference>
<dbReference type="FunFam" id="3.90.550.10:FF:000134">
    <property type="entry name" value="Glycosyl transferase family 2"/>
    <property type="match status" value="1"/>
</dbReference>
<reference evidence="5 6" key="1">
    <citation type="submission" date="2016-08" db="EMBL/GenBank/DDBJ databases">
        <authorList>
            <person name="Loux V."/>
            <person name="Rue O."/>
        </authorList>
    </citation>
    <scope>NUCLEOTIDE SEQUENCE [LARGE SCALE GENOMIC DNA]</scope>
    <source>
        <strain evidence="5 6">AFSSA_08CEB44bac</strain>
    </source>
</reference>
<comment type="caution">
    <text evidence="5">The sequence shown here is derived from an EMBL/GenBank/DDBJ whole genome shotgun (WGS) entry which is preliminary data.</text>
</comment>
<feature type="domain" description="Glycosyltransferase 2-like" evidence="4">
    <location>
        <begin position="7"/>
        <end position="153"/>
    </location>
</feature>
<evidence type="ECO:0000256" key="1">
    <source>
        <dbReference type="ARBA" id="ARBA00006739"/>
    </source>
</evidence>
<dbReference type="Gene3D" id="3.90.550.10">
    <property type="entry name" value="Spore Coat Polysaccharide Biosynthesis Protein SpsA, Chain A"/>
    <property type="match status" value="2"/>
</dbReference>
<keyword evidence="3 5" id="KW-0808">Transferase</keyword>
<evidence type="ECO:0000259" key="4">
    <source>
        <dbReference type="Pfam" id="PF00535"/>
    </source>
</evidence>
<keyword evidence="2" id="KW-0328">Glycosyltransferase</keyword>
<sequence length="513" mass="57492">MQKKSISIILPVFNEEKTLDRVLQAALQIHPLEIIVVANGCTDRSVEIAHKYKCHVLNFEAALGHNIGRAIGAQQAKGDILLFMDADFPLDSNILREFLQPLMNHTADVVLNNLDYIFYKKQRPHSTTIWRQVTNQFFHRPDLKIDSPISVPHAMTKEVVHTIGAESLGNPTLAHLKIIQHNFRISRHKQIDVISINRVNPQQHFAKHNELSTSEKRIIGNHIAAMAEWIDELKNPRAHYSDGGRRRDIVEGLKLKQSKSFPKVHYTGWGVNTSNYGGKQLSIIIPVQNEEKMIQAIIQESRKLNPLEIIVVVNGTTDKTAEIAKKHGATIVMYEEELGNDTGRAIGAYFARGDILLFIDGDFVIPSNDLLPFVHAVENGVDLALNDLDHYLSYRFPLYIVTACKYAVNLACDRKDLGVGSIVAVPHAFSKKCIETIGFDALTSPVYGQVKAILSGLQVKNVHRVDVDKMNRIRPDKHFSKTGGLAPSTTRIVGDHIEAISYLIQQKGERGLF</sequence>
<dbReference type="GO" id="GO:0016757">
    <property type="term" value="F:glycosyltransferase activity"/>
    <property type="evidence" value="ECO:0007669"/>
    <property type="project" value="UniProtKB-KW"/>
</dbReference>
<evidence type="ECO:0000256" key="2">
    <source>
        <dbReference type="ARBA" id="ARBA00022676"/>
    </source>
</evidence>
<organism evidence="5 6">
    <name type="scientific">Bacillus cytotoxicus</name>
    <dbReference type="NCBI Taxonomy" id="580165"/>
    <lineage>
        <taxon>Bacteria</taxon>
        <taxon>Bacillati</taxon>
        <taxon>Bacillota</taxon>
        <taxon>Bacilli</taxon>
        <taxon>Bacillales</taxon>
        <taxon>Bacillaceae</taxon>
        <taxon>Bacillus</taxon>
        <taxon>Bacillus cereus group</taxon>
    </lineage>
</organism>
<dbReference type="RefSeq" id="WP_012094299.1">
    <property type="nucleotide sequence ID" value="NZ_CP024096.1"/>
</dbReference>
<dbReference type="Pfam" id="PF00535">
    <property type="entry name" value="Glycos_transf_2"/>
    <property type="match status" value="2"/>
</dbReference>
<dbReference type="GeneID" id="33897130"/>
<dbReference type="AlphaFoldDB" id="A0AAX2CGP8"/>
<dbReference type="PANTHER" id="PTHR43630">
    <property type="entry name" value="POLY-BETA-1,6-N-ACETYL-D-GLUCOSAMINE SYNTHASE"/>
    <property type="match status" value="1"/>
</dbReference>
<accession>A0AAX2CGP8</accession>
<evidence type="ECO:0000256" key="3">
    <source>
        <dbReference type="ARBA" id="ARBA00022679"/>
    </source>
</evidence>
<gene>
    <name evidence="5" type="ORF">BCB44BAC_02048</name>
</gene>
<comment type="similarity">
    <text evidence="1">Belongs to the glycosyltransferase 2 family.</text>
</comment>
<dbReference type="Proteomes" id="UP000242164">
    <property type="component" value="Unassembled WGS sequence"/>
</dbReference>
<dbReference type="EMBL" id="FMIK01000024">
    <property type="protein sequence ID" value="SCL92434.1"/>
    <property type="molecule type" value="Genomic_DNA"/>
</dbReference>